<dbReference type="AlphaFoldDB" id="A0A6H5I962"/>
<sequence length="129" mass="14354">MDISTTASESSTPDSSPSTINDYKIQRAQHYGPLQRRDTLEYNRLANVSTTKSMYDNLQICSPRTSALRLSQRLNIQAIAKLPSAFLVNLDEPTPLTFSTGLYATRSRVSTRSECVIVVKNTIILKSNV</sequence>
<evidence type="ECO:0000313" key="2">
    <source>
        <dbReference type="EMBL" id="CAB0031621.1"/>
    </source>
</evidence>
<keyword evidence="3" id="KW-1185">Reference proteome</keyword>
<gene>
    <name evidence="2" type="ORF">TBRA_LOCUS3588</name>
</gene>
<feature type="compositionally biased region" description="Low complexity" evidence="1">
    <location>
        <begin position="1"/>
        <end position="19"/>
    </location>
</feature>
<evidence type="ECO:0000313" key="3">
    <source>
        <dbReference type="Proteomes" id="UP000479190"/>
    </source>
</evidence>
<dbReference type="EMBL" id="CADCXV010000649">
    <property type="protein sequence ID" value="CAB0031621.1"/>
    <property type="molecule type" value="Genomic_DNA"/>
</dbReference>
<dbReference type="Proteomes" id="UP000479190">
    <property type="component" value="Unassembled WGS sequence"/>
</dbReference>
<organism evidence="2 3">
    <name type="scientific">Trichogramma brassicae</name>
    <dbReference type="NCBI Taxonomy" id="86971"/>
    <lineage>
        <taxon>Eukaryota</taxon>
        <taxon>Metazoa</taxon>
        <taxon>Ecdysozoa</taxon>
        <taxon>Arthropoda</taxon>
        <taxon>Hexapoda</taxon>
        <taxon>Insecta</taxon>
        <taxon>Pterygota</taxon>
        <taxon>Neoptera</taxon>
        <taxon>Endopterygota</taxon>
        <taxon>Hymenoptera</taxon>
        <taxon>Apocrita</taxon>
        <taxon>Proctotrupomorpha</taxon>
        <taxon>Chalcidoidea</taxon>
        <taxon>Trichogrammatidae</taxon>
        <taxon>Trichogramma</taxon>
    </lineage>
</organism>
<name>A0A6H5I962_9HYME</name>
<feature type="region of interest" description="Disordered" evidence="1">
    <location>
        <begin position="1"/>
        <end position="23"/>
    </location>
</feature>
<proteinExistence type="predicted"/>
<protein>
    <submittedName>
        <fullName evidence="2">Uncharacterized protein</fullName>
    </submittedName>
</protein>
<reference evidence="2 3" key="1">
    <citation type="submission" date="2020-02" db="EMBL/GenBank/DDBJ databases">
        <authorList>
            <person name="Ferguson B K."/>
        </authorList>
    </citation>
    <scope>NUCLEOTIDE SEQUENCE [LARGE SCALE GENOMIC DNA]</scope>
</reference>
<evidence type="ECO:0000256" key="1">
    <source>
        <dbReference type="SAM" id="MobiDB-lite"/>
    </source>
</evidence>
<accession>A0A6H5I962</accession>